<sequence>MPDRDTVTGDGYILLFGMPRSGTTWIGKLFDSHPDVLYRHEPDSWSPLAMPRDPSLDDAADHARELQEFVARLPDIRAQRVAGKRPLFAKAYMSTPRARLMDVGVEFARVVSRFYPDFPVLFHVNARRYADRRIVWKSINSLGRLGTALTVLPEARGVHLLRHPCGYIASVNRGLAGNSFSSANSNSEDYGIFAAVEGTPLGERYGIAIDRMKTLTPVERLAWRWVLINEKAWRESRDAGRYHCVYYEDVCRAPETRLRALFDACGLSWNEQTADFVARSTRSARSGYYSVYKDPEISAWRWREELDADTVEKVMAIVARSEIGAPYMTMQPPAEHAR</sequence>
<dbReference type="Proteomes" id="UP000283993">
    <property type="component" value="Unassembled WGS sequence"/>
</dbReference>
<dbReference type="SUPFAM" id="SSF52540">
    <property type="entry name" value="P-loop containing nucleoside triphosphate hydrolases"/>
    <property type="match status" value="1"/>
</dbReference>
<accession>A0A423PQF0</accession>
<protein>
    <recommendedName>
        <fullName evidence="3">Sulfotransferase</fullName>
    </recommendedName>
</protein>
<keyword evidence="2" id="KW-1185">Reference proteome</keyword>
<dbReference type="PANTHER" id="PTHR10704">
    <property type="entry name" value="CARBOHYDRATE SULFOTRANSFERASE"/>
    <property type="match status" value="1"/>
</dbReference>
<dbReference type="GO" id="GO:0001517">
    <property type="term" value="F:N-acetylglucosamine 6-O-sulfotransferase activity"/>
    <property type="evidence" value="ECO:0007669"/>
    <property type="project" value="TreeGrafter"/>
</dbReference>
<dbReference type="GO" id="GO:0006044">
    <property type="term" value="P:N-acetylglucosamine metabolic process"/>
    <property type="evidence" value="ECO:0007669"/>
    <property type="project" value="TreeGrafter"/>
</dbReference>
<evidence type="ECO:0008006" key="3">
    <source>
        <dbReference type="Google" id="ProtNLM"/>
    </source>
</evidence>
<dbReference type="AlphaFoldDB" id="A0A423PQF0"/>
<dbReference type="PANTHER" id="PTHR10704:SF44">
    <property type="entry name" value="LD35051P-RELATED"/>
    <property type="match status" value="1"/>
</dbReference>
<evidence type="ECO:0000313" key="2">
    <source>
        <dbReference type="Proteomes" id="UP000283993"/>
    </source>
</evidence>
<gene>
    <name evidence="1" type="ORF">SAOR_07500</name>
</gene>
<reference evidence="1 2" key="1">
    <citation type="submission" date="2013-10" db="EMBL/GenBank/DDBJ databases">
        <title>Salinisphaera orenii MK-B5 Genome Sequencing.</title>
        <authorList>
            <person name="Lai Q."/>
            <person name="Li C."/>
            <person name="Shao Z."/>
        </authorList>
    </citation>
    <scope>NUCLEOTIDE SEQUENCE [LARGE SCALE GENOMIC DNA]</scope>
    <source>
        <strain evidence="1 2">MK-B5</strain>
    </source>
</reference>
<comment type="caution">
    <text evidence="1">The sequence shown here is derived from an EMBL/GenBank/DDBJ whole genome shotgun (WGS) entry which is preliminary data.</text>
</comment>
<dbReference type="Pfam" id="PF13469">
    <property type="entry name" value="Sulfotransfer_3"/>
    <property type="match status" value="1"/>
</dbReference>
<evidence type="ECO:0000313" key="1">
    <source>
        <dbReference type="EMBL" id="ROO27846.1"/>
    </source>
</evidence>
<dbReference type="Gene3D" id="3.40.50.300">
    <property type="entry name" value="P-loop containing nucleotide triphosphate hydrolases"/>
    <property type="match status" value="1"/>
</dbReference>
<name>A0A423PQF0_9GAMM</name>
<proteinExistence type="predicted"/>
<dbReference type="GO" id="GO:0006790">
    <property type="term" value="P:sulfur compound metabolic process"/>
    <property type="evidence" value="ECO:0007669"/>
    <property type="project" value="TreeGrafter"/>
</dbReference>
<organism evidence="1 2">
    <name type="scientific">Salinisphaera orenii MK-B5</name>
    <dbReference type="NCBI Taxonomy" id="856730"/>
    <lineage>
        <taxon>Bacteria</taxon>
        <taxon>Pseudomonadati</taxon>
        <taxon>Pseudomonadota</taxon>
        <taxon>Gammaproteobacteria</taxon>
        <taxon>Salinisphaerales</taxon>
        <taxon>Salinisphaeraceae</taxon>
        <taxon>Salinisphaera</taxon>
    </lineage>
</organism>
<dbReference type="InterPro" id="IPR051135">
    <property type="entry name" value="Gal/GlcNAc/GalNAc_ST"/>
</dbReference>
<dbReference type="RefSeq" id="WP_123630880.1">
    <property type="nucleotide sequence ID" value="NZ_AYKH01000012.1"/>
</dbReference>
<dbReference type="InterPro" id="IPR027417">
    <property type="entry name" value="P-loop_NTPase"/>
</dbReference>
<dbReference type="EMBL" id="AYKH01000012">
    <property type="protein sequence ID" value="ROO27846.1"/>
    <property type="molecule type" value="Genomic_DNA"/>
</dbReference>